<dbReference type="CDD" id="cd07377">
    <property type="entry name" value="WHTH_GntR"/>
    <property type="match status" value="1"/>
</dbReference>
<reference key="1">
    <citation type="submission" date="2017-08" db="EMBL/GenBank/DDBJ databases">
        <title>A dynamic microbial community with high functional redundancy inhabits the cold, oxic subseafloor aquifer.</title>
        <authorList>
            <person name="Tully B.J."/>
            <person name="Wheat C.G."/>
            <person name="Glazer B.T."/>
            <person name="Huber J.A."/>
        </authorList>
    </citation>
    <scope>NUCLEOTIDE SEQUENCE [LARGE SCALE GENOMIC DNA]</scope>
</reference>
<reference evidence="5" key="2">
    <citation type="journal article" date="2018" name="ISME J.">
        <title>A dynamic microbial community with high functional redundancy inhabits the cold, oxic subseafloor aquifer.</title>
        <authorList>
            <person name="Tully B.J."/>
            <person name="Wheat C.G."/>
            <person name="Glazer B.T."/>
            <person name="Huber J.A."/>
        </authorList>
    </citation>
    <scope>NUCLEOTIDE SEQUENCE</scope>
    <source>
        <strain evidence="5">NORP83</strain>
    </source>
</reference>
<evidence type="ECO:0000256" key="2">
    <source>
        <dbReference type="ARBA" id="ARBA00023125"/>
    </source>
</evidence>
<name>A0A2A4Z0I2_9PROT</name>
<dbReference type="GO" id="GO:0003677">
    <property type="term" value="F:DNA binding"/>
    <property type="evidence" value="ECO:0007669"/>
    <property type="project" value="UniProtKB-KW"/>
</dbReference>
<dbReference type="InterPro" id="IPR000524">
    <property type="entry name" value="Tscrpt_reg_HTH_GntR"/>
</dbReference>
<keyword evidence="3" id="KW-0804">Transcription</keyword>
<dbReference type="Pfam" id="PF00392">
    <property type="entry name" value="GntR"/>
    <property type="match status" value="1"/>
</dbReference>
<evidence type="ECO:0000259" key="4">
    <source>
        <dbReference type="PROSITE" id="PS50949"/>
    </source>
</evidence>
<dbReference type="SUPFAM" id="SSF46785">
    <property type="entry name" value="Winged helix' DNA-binding domain"/>
    <property type="match status" value="1"/>
</dbReference>
<dbReference type="Pfam" id="PF07729">
    <property type="entry name" value="FCD"/>
    <property type="match status" value="1"/>
</dbReference>
<dbReference type="EMBL" id="NVUS01000012">
    <property type="protein sequence ID" value="PCJ00391.1"/>
    <property type="molecule type" value="Genomic_DNA"/>
</dbReference>
<accession>A0A2A4Z0I2</accession>
<dbReference type="SMART" id="SM00345">
    <property type="entry name" value="HTH_GNTR"/>
    <property type="match status" value="1"/>
</dbReference>
<dbReference type="PANTHER" id="PTHR43537">
    <property type="entry name" value="TRANSCRIPTIONAL REGULATOR, GNTR FAMILY"/>
    <property type="match status" value="1"/>
</dbReference>
<dbReference type="PANTHER" id="PTHR43537:SF6">
    <property type="entry name" value="HTH-TYPE TRANSCRIPTIONAL REPRESSOR RSPR"/>
    <property type="match status" value="1"/>
</dbReference>
<proteinExistence type="predicted"/>
<keyword evidence="1" id="KW-0805">Transcription regulation</keyword>
<dbReference type="Gene3D" id="1.10.10.10">
    <property type="entry name" value="Winged helix-like DNA-binding domain superfamily/Winged helix DNA-binding domain"/>
    <property type="match status" value="1"/>
</dbReference>
<dbReference type="GO" id="GO:0003700">
    <property type="term" value="F:DNA-binding transcription factor activity"/>
    <property type="evidence" value="ECO:0007669"/>
    <property type="project" value="InterPro"/>
</dbReference>
<sequence>MKLKFELSAMQDDTGGSRRSTMGFRVFEILKQAIVQVQLRPGNLLSEAEVAKQLGLSRQPVREAFIKLADVGLVEIRPQRGTFVVFISEEEVRNARFIREAIEVAIVKKSAIEATDEDIAILNGLLIKQHEDEKAGDMPGFLSHDEEFHLAISKAGGCQKAWGIIENLKAQMDRVRYLSMDTATPLKILIAQHELIVKAITERAPERAEAAMRLHLSEILNSLPKIREANAELFVD</sequence>
<keyword evidence="2" id="KW-0238">DNA-binding</keyword>
<dbReference type="InterPro" id="IPR036390">
    <property type="entry name" value="WH_DNA-bd_sf"/>
</dbReference>
<organism evidence="5">
    <name type="scientific">OCS116 cluster bacterium</name>
    <dbReference type="NCBI Taxonomy" id="2030921"/>
    <lineage>
        <taxon>Bacteria</taxon>
        <taxon>Pseudomonadati</taxon>
        <taxon>Pseudomonadota</taxon>
        <taxon>Alphaproteobacteria</taxon>
        <taxon>OCS116 cluster</taxon>
    </lineage>
</organism>
<dbReference type="SUPFAM" id="SSF48008">
    <property type="entry name" value="GntR ligand-binding domain-like"/>
    <property type="match status" value="1"/>
</dbReference>
<evidence type="ECO:0000256" key="3">
    <source>
        <dbReference type="ARBA" id="ARBA00023163"/>
    </source>
</evidence>
<dbReference type="PROSITE" id="PS50949">
    <property type="entry name" value="HTH_GNTR"/>
    <property type="match status" value="1"/>
</dbReference>
<dbReference type="InterPro" id="IPR008920">
    <property type="entry name" value="TF_FadR/GntR_C"/>
</dbReference>
<feature type="domain" description="HTH gntR-type" evidence="4">
    <location>
        <begin position="20"/>
        <end position="87"/>
    </location>
</feature>
<evidence type="ECO:0000313" key="5">
    <source>
        <dbReference type="EMBL" id="PCJ00391.1"/>
    </source>
</evidence>
<gene>
    <name evidence="5" type="ORF">COB13_10255</name>
</gene>
<dbReference type="PRINTS" id="PR00035">
    <property type="entry name" value="HTHGNTR"/>
</dbReference>
<evidence type="ECO:0000256" key="1">
    <source>
        <dbReference type="ARBA" id="ARBA00023015"/>
    </source>
</evidence>
<dbReference type="SMART" id="SM00895">
    <property type="entry name" value="FCD"/>
    <property type="match status" value="1"/>
</dbReference>
<comment type="caution">
    <text evidence="5">The sequence shown here is derived from an EMBL/GenBank/DDBJ whole genome shotgun (WGS) entry which is preliminary data.</text>
</comment>
<dbReference type="AlphaFoldDB" id="A0A2A4Z0I2"/>
<dbReference type="InterPro" id="IPR011711">
    <property type="entry name" value="GntR_C"/>
</dbReference>
<dbReference type="InterPro" id="IPR036388">
    <property type="entry name" value="WH-like_DNA-bd_sf"/>
</dbReference>
<dbReference type="Gene3D" id="1.20.120.530">
    <property type="entry name" value="GntR ligand-binding domain-like"/>
    <property type="match status" value="1"/>
</dbReference>
<protein>
    <submittedName>
        <fullName evidence="5">GntR family transcriptional regulator</fullName>
    </submittedName>
</protein>